<dbReference type="EMBL" id="QXTG01000002">
    <property type="protein sequence ID" value="RIX28799.1"/>
    <property type="molecule type" value="Genomic_DNA"/>
</dbReference>
<comment type="caution">
    <text evidence="1">The sequence shown here is derived from an EMBL/GenBank/DDBJ whole genome shotgun (WGS) entry which is preliminary data.</text>
</comment>
<reference evidence="2" key="1">
    <citation type="submission" date="2018-09" db="EMBL/GenBank/DDBJ databases">
        <authorList>
            <person name="Kim I."/>
        </authorList>
    </citation>
    <scope>NUCLEOTIDE SEQUENCE [LARGE SCALE GENOMIC DNA]</scope>
    <source>
        <strain evidence="2">DD4a</strain>
    </source>
</reference>
<sequence>MYESAIRAAVRAARTWTPEVPDLVGGLDCCDLCLRRYRALVLNGPLQDLPHGVVHAAVSEIDDLLRARNASGAPAVGGLLVIALEELGVAAHCFKELRRRDIEPAIERYLARTREDGFPLPLG</sequence>
<dbReference type="AlphaFoldDB" id="A0A3A1TYB5"/>
<name>A0A3A1TYB5_9MICO</name>
<dbReference type="Proteomes" id="UP000265742">
    <property type="component" value="Unassembled WGS sequence"/>
</dbReference>
<evidence type="ECO:0000313" key="2">
    <source>
        <dbReference type="Proteomes" id="UP000265742"/>
    </source>
</evidence>
<accession>A0A3A1TYB5</accession>
<gene>
    <name evidence="1" type="ORF">D1781_15540</name>
</gene>
<proteinExistence type="predicted"/>
<keyword evidence="2" id="KW-1185">Reference proteome</keyword>
<evidence type="ECO:0000313" key="1">
    <source>
        <dbReference type="EMBL" id="RIX28799.1"/>
    </source>
</evidence>
<dbReference type="RefSeq" id="WP_119483108.1">
    <property type="nucleotide sequence ID" value="NZ_QXTG01000002.1"/>
</dbReference>
<organism evidence="1 2">
    <name type="scientific">Amnibacterium setariae</name>
    <dbReference type="NCBI Taxonomy" id="2306585"/>
    <lineage>
        <taxon>Bacteria</taxon>
        <taxon>Bacillati</taxon>
        <taxon>Actinomycetota</taxon>
        <taxon>Actinomycetes</taxon>
        <taxon>Micrococcales</taxon>
        <taxon>Microbacteriaceae</taxon>
        <taxon>Amnibacterium</taxon>
    </lineage>
</organism>
<protein>
    <submittedName>
        <fullName evidence="1">Uncharacterized protein</fullName>
    </submittedName>
</protein>